<evidence type="ECO:0008006" key="4">
    <source>
        <dbReference type="Google" id="ProtNLM"/>
    </source>
</evidence>
<dbReference type="Gene3D" id="3.40.50.720">
    <property type="entry name" value="NAD(P)-binding Rossmann-like Domain"/>
    <property type="match status" value="1"/>
</dbReference>
<protein>
    <recommendedName>
        <fullName evidence="4">Ketoreductase (KR) domain-containing protein</fullName>
    </recommendedName>
</protein>
<organism evidence="2 3">
    <name type="scientific">Hericium alpestre</name>
    <dbReference type="NCBI Taxonomy" id="135208"/>
    <lineage>
        <taxon>Eukaryota</taxon>
        <taxon>Fungi</taxon>
        <taxon>Dikarya</taxon>
        <taxon>Basidiomycota</taxon>
        <taxon>Agaricomycotina</taxon>
        <taxon>Agaricomycetes</taxon>
        <taxon>Russulales</taxon>
        <taxon>Hericiaceae</taxon>
        <taxon>Hericium</taxon>
    </lineage>
</organism>
<dbReference type="PANTHER" id="PTHR43157:SF31">
    <property type="entry name" value="PHOSPHATIDYLINOSITOL-GLYCAN BIOSYNTHESIS CLASS F PROTEIN"/>
    <property type="match status" value="1"/>
</dbReference>
<dbReference type="STRING" id="135208.A0A4Y9ZY63"/>
<dbReference type="EMBL" id="SFCI01000574">
    <property type="protein sequence ID" value="TFY79017.1"/>
    <property type="molecule type" value="Genomic_DNA"/>
</dbReference>
<sequence>MGNYYSVFWDESFPPKPKWDVHDILDLMGKVALVTGGSAGIGKETVKMLLGKGAKVYIASRGEKKAHEAIQELKAETGREARFVNLDLGDLESIKRSAEEFLNQETQLNLLILNGYTSHGSIT</sequence>
<evidence type="ECO:0000256" key="1">
    <source>
        <dbReference type="ARBA" id="ARBA00023002"/>
    </source>
</evidence>
<dbReference type="SUPFAM" id="SSF51735">
    <property type="entry name" value="NAD(P)-binding Rossmann-fold domains"/>
    <property type="match status" value="1"/>
</dbReference>
<accession>A0A4Y9ZY63</accession>
<comment type="caution">
    <text evidence="2">The sequence shown here is derived from an EMBL/GenBank/DDBJ whole genome shotgun (WGS) entry which is preliminary data.</text>
</comment>
<dbReference type="Pfam" id="PF00106">
    <property type="entry name" value="adh_short"/>
    <property type="match status" value="1"/>
</dbReference>
<gene>
    <name evidence="2" type="ORF">EWM64_g4989</name>
</gene>
<evidence type="ECO:0000313" key="3">
    <source>
        <dbReference type="Proteomes" id="UP000298061"/>
    </source>
</evidence>
<dbReference type="AlphaFoldDB" id="A0A4Y9ZY63"/>
<dbReference type="InterPro" id="IPR036291">
    <property type="entry name" value="NAD(P)-bd_dom_sf"/>
</dbReference>
<dbReference type="GO" id="GO:0016491">
    <property type="term" value="F:oxidoreductase activity"/>
    <property type="evidence" value="ECO:0007669"/>
    <property type="project" value="UniProtKB-KW"/>
</dbReference>
<reference evidence="2 3" key="1">
    <citation type="submission" date="2019-02" db="EMBL/GenBank/DDBJ databases">
        <title>Genome sequencing of the rare red list fungi Hericium alpestre (H. flagellum).</title>
        <authorList>
            <person name="Buettner E."/>
            <person name="Kellner H."/>
        </authorList>
    </citation>
    <scope>NUCLEOTIDE SEQUENCE [LARGE SCALE GENOMIC DNA]</scope>
    <source>
        <strain evidence="2 3">DSM 108284</strain>
    </source>
</reference>
<name>A0A4Y9ZY63_9AGAM</name>
<keyword evidence="3" id="KW-1185">Reference proteome</keyword>
<dbReference type="PANTHER" id="PTHR43157">
    <property type="entry name" value="PHOSPHATIDYLINOSITOL-GLYCAN BIOSYNTHESIS CLASS F PROTEIN-RELATED"/>
    <property type="match status" value="1"/>
</dbReference>
<evidence type="ECO:0000313" key="2">
    <source>
        <dbReference type="EMBL" id="TFY79017.1"/>
    </source>
</evidence>
<keyword evidence="1" id="KW-0560">Oxidoreductase</keyword>
<dbReference type="OrthoDB" id="191139at2759"/>
<dbReference type="Proteomes" id="UP000298061">
    <property type="component" value="Unassembled WGS sequence"/>
</dbReference>
<proteinExistence type="predicted"/>
<dbReference type="InterPro" id="IPR002347">
    <property type="entry name" value="SDR_fam"/>
</dbReference>